<dbReference type="GO" id="GO:0009423">
    <property type="term" value="P:chorismate biosynthetic process"/>
    <property type="evidence" value="ECO:0007669"/>
    <property type="project" value="UniProtKB-UniRule"/>
</dbReference>
<dbReference type="FunFam" id="3.20.20.70:FF:000047">
    <property type="entry name" value="3-dehydroquinate dehydratase"/>
    <property type="match status" value="1"/>
</dbReference>
<accession>A0AAP4BA74</accession>
<feature type="active site" description="Proton donor/acceptor" evidence="5">
    <location>
        <position position="152"/>
    </location>
</feature>
<dbReference type="HAMAP" id="MF_00214">
    <property type="entry name" value="AroD"/>
    <property type="match status" value="1"/>
</dbReference>
<dbReference type="EC" id="4.2.1.10" evidence="5"/>
<feature type="binding site" evidence="5">
    <location>
        <position position="244"/>
    </location>
    <ligand>
        <name>3-dehydroquinate</name>
        <dbReference type="ChEBI" id="CHEBI:32364"/>
    </ligand>
</feature>
<organism evidence="6 7">
    <name type="scientific">Fusibacillus kribbianus</name>
    <dbReference type="NCBI Taxonomy" id="3044208"/>
    <lineage>
        <taxon>Bacteria</taxon>
        <taxon>Bacillati</taxon>
        <taxon>Bacillota</taxon>
        <taxon>Clostridia</taxon>
        <taxon>Lachnospirales</taxon>
        <taxon>Lachnospiraceae</taxon>
        <taxon>Fusibacillus</taxon>
    </lineage>
</organism>
<feature type="binding site" evidence="5">
    <location>
        <position position="221"/>
    </location>
    <ligand>
        <name>3-dehydroquinate</name>
        <dbReference type="ChEBI" id="CHEBI:32364"/>
    </ligand>
</feature>
<dbReference type="GO" id="GO:0046279">
    <property type="term" value="P:3,4-dihydroxybenzoate biosynthetic process"/>
    <property type="evidence" value="ECO:0007669"/>
    <property type="project" value="TreeGrafter"/>
</dbReference>
<evidence type="ECO:0000313" key="6">
    <source>
        <dbReference type="EMBL" id="MDI9241113.1"/>
    </source>
</evidence>
<evidence type="ECO:0000256" key="2">
    <source>
        <dbReference type="ARBA" id="ARBA00023141"/>
    </source>
</evidence>
<keyword evidence="2 5" id="KW-0057">Aromatic amino acid biosynthesis</keyword>
<keyword evidence="7" id="KW-1185">Reference proteome</keyword>
<protein>
    <recommendedName>
        <fullName evidence="5">3-dehydroquinate dehydratase</fullName>
        <shortName evidence="5">3-dehydroquinase</shortName>
        <ecNumber evidence="5">4.2.1.10</ecNumber>
    </recommendedName>
    <alternativeName>
        <fullName evidence="5">Type I DHQase</fullName>
    </alternativeName>
    <alternativeName>
        <fullName evidence="5">Type I dehydroquinase</fullName>
        <shortName evidence="5">DHQ1</shortName>
    </alternativeName>
</protein>
<evidence type="ECO:0000256" key="1">
    <source>
        <dbReference type="ARBA" id="ARBA00001864"/>
    </source>
</evidence>
<comment type="caution">
    <text evidence="5">Lacks conserved residue(s) required for the propagation of feature annotation.</text>
</comment>
<dbReference type="GO" id="GO:0003855">
    <property type="term" value="F:3-dehydroquinate dehydratase activity"/>
    <property type="evidence" value="ECO:0007669"/>
    <property type="project" value="UniProtKB-UniRule"/>
</dbReference>
<dbReference type="Pfam" id="PF01487">
    <property type="entry name" value="DHquinase_I"/>
    <property type="match status" value="1"/>
</dbReference>
<keyword evidence="3 5" id="KW-0456">Lyase</keyword>
<proteinExistence type="inferred from homology"/>
<dbReference type="PANTHER" id="PTHR43699">
    <property type="entry name" value="3-DEHYDROQUINATE DEHYDRATASE"/>
    <property type="match status" value="1"/>
</dbReference>
<comment type="similarity">
    <text evidence="5">Belongs to the type-I 3-dehydroquinase family.</text>
</comment>
<dbReference type="EMBL" id="JASGBQ010000001">
    <property type="protein sequence ID" value="MDI9241113.1"/>
    <property type="molecule type" value="Genomic_DNA"/>
</dbReference>
<feature type="binding site" evidence="5">
    <location>
        <begin position="46"/>
        <end position="48"/>
    </location>
    <ligand>
        <name>3-dehydroquinate</name>
        <dbReference type="ChEBI" id="CHEBI:32364"/>
    </ligand>
</feature>
<dbReference type="SUPFAM" id="SSF51569">
    <property type="entry name" value="Aldolase"/>
    <property type="match status" value="1"/>
</dbReference>
<gene>
    <name evidence="5 6" type="primary">aroD</name>
    <name evidence="6" type="ORF">QJ036_01295</name>
</gene>
<reference evidence="6 7" key="1">
    <citation type="submission" date="2023-05" db="EMBL/GenBank/DDBJ databases">
        <title>[ruminococcus] sp. nov., isolated from a pig farm feces dump.</title>
        <authorList>
            <person name="Chang Y.-H."/>
        </authorList>
    </citation>
    <scope>NUCLEOTIDE SEQUENCE [LARGE SCALE GENOMIC DNA]</scope>
    <source>
        <strain evidence="6 7">YH-rum2234</strain>
    </source>
</reference>
<dbReference type="CDD" id="cd00502">
    <property type="entry name" value="DHQase_I"/>
    <property type="match status" value="1"/>
</dbReference>
<feature type="binding site" evidence="5">
    <location>
        <position position="82"/>
    </location>
    <ligand>
        <name>3-dehydroquinate</name>
        <dbReference type="ChEBI" id="CHEBI:32364"/>
    </ligand>
</feature>
<dbReference type="NCBIfam" id="TIGR01093">
    <property type="entry name" value="aroD"/>
    <property type="match status" value="1"/>
</dbReference>
<dbReference type="InterPro" id="IPR050146">
    <property type="entry name" value="Type-I_3-dehydroquinase"/>
</dbReference>
<feature type="binding site" evidence="5">
    <location>
        <position position="240"/>
    </location>
    <ligand>
        <name>3-dehydroquinate</name>
        <dbReference type="ChEBI" id="CHEBI:32364"/>
    </ligand>
</feature>
<evidence type="ECO:0000313" key="7">
    <source>
        <dbReference type="Proteomes" id="UP001300383"/>
    </source>
</evidence>
<dbReference type="GO" id="GO:0009073">
    <property type="term" value="P:aromatic amino acid family biosynthetic process"/>
    <property type="evidence" value="ECO:0007669"/>
    <property type="project" value="UniProtKB-KW"/>
</dbReference>
<dbReference type="InterPro" id="IPR013785">
    <property type="entry name" value="Aldolase_TIM"/>
</dbReference>
<evidence type="ECO:0000256" key="4">
    <source>
        <dbReference type="ARBA" id="ARBA00023270"/>
    </source>
</evidence>
<comment type="function">
    <text evidence="5">Involved in the third step of the chorismate pathway, which leads to the biosynthesis of aromatic amino acids. Catalyzes the cis-dehydration of 3-dehydroquinate (DHQ) and introduces the first double bond of the aromatic ring to yield 3-dehydroshikimate.</text>
</comment>
<comment type="subunit">
    <text evidence="5">Homodimer.</text>
</comment>
<dbReference type="Gene3D" id="3.20.20.70">
    <property type="entry name" value="Aldolase class I"/>
    <property type="match status" value="1"/>
</dbReference>
<dbReference type="GO" id="GO:0008652">
    <property type="term" value="P:amino acid biosynthetic process"/>
    <property type="evidence" value="ECO:0007669"/>
    <property type="project" value="UniProtKB-KW"/>
</dbReference>
<comment type="catalytic activity">
    <reaction evidence="1 5">
        <text>3-dehydroquinate = 3-dehydroshikimate + H2O</text>
        <dbReference type="Rhea" id="RHEA:21096"/>
        <dbReference type="ChEBI" id="CHEBI:15377"/>
        <dbReference type="ChEBI" id="CHEBI:16630"/>
        <dbReference type="ChEBI" id="CHEBI:32364"/>
        <dbReference type="EC" id="4.2.1.10"/>
    </reaction>
</comment>
<keyword evidence="5" id="KW-0028">Amino-acid biosynthesis</keyword>
<keyword evidence="4 5" id="KW-0704">Schiff base</keyword>
<comment type="pathway">
    <text evidence="5">Metabolic intermediate biosynthesis; chorismate biosynthesis; chorismate from D-erythrose 4-phosphate and phosphoenolpyruvate: step 3/7.</text>
</comment>
<comment type="caution">
    <text evidence="6">The sequence shown here is derived from an EMBL/GenBank/DDBJ whole genome shotgun (WGS) entry which is preliminary data.</text>
</comment>
<dbReference type="Proteomes" id="UP001300383">
    <property type="component" value="Unassembled WGS sequence"/>
</dbReference>
<feature type="active site" description="Schiff-base intermediate with substrate" evidence="5">
    <location>
        <position position="179"/>
    </location>
</feature>
<evidence type="ECO:0000256" key="5">
    <source>
        <dbReference type="HAMAP-Rule" id="MF_00214"/>
    </source>
</evidence>
<dbReference type="InterPro" id="IPR001381">
    <property type="entry name" value="DHquinase_I"/>
</dbReference>
<dbReference type="RefSeq" id="WP_283229615.1">
    <property type="nucleotide sequence ID" value="NZ_JASGBQ010000001.1"/>
</dbReference>
<dbReference type="AlphaFoldDB" id="A0AAP4BA74"/>
<sequence length="257" mass="27645">MKPLTIKNTVLGDGIPKICIPVTGRDEASILRAAGELKTLPHDIVEWRADYFDQVTDQSRVLHVLGALKELLPDSLLLFTFRTHREGGVKELSTEAYLEICKNAVTSGLPDLLDLEFFTGASGENAEACPSVLNPVLSLAHANGCCVILSSHDFHKTPPEEELFRRLSCMDAAGADIAKLAVMPRSETDVLHLLSATRRAADLLSCPVITMSMGRLGVISRISGRLTGSCLTFGTAGEASAPGQLPAKKLKKILETL</sequence>
<name>A0AAP4BA74_9FIRM</name>
<evidence type="ECO:0000256" key="3">
    <source>
        <dbReference type="ARBA" id="ARBA00023239"/>
    </source>
</evidence>
<dbReference type="PANTHER" id="PTHR43699:SF1">
    <property type="entry name" value="3-DEHYDROQUINATE DEHYDRATASE"/>
    <property type="match status" value="1"/>
</dbReference>